<dbReference type="InterPro" id="IPR006096">
    <property type="entry name" value="Glu/Leu/Phe/Val/Trp_DH_C"/>
</dbReference>
<evidence type="ECO:0000256" key="5">
    <source>
        <dbReference type="PIRSR" id="PIRSR000185-2"/>
    </source>
</evidence>
<proteinExistence type="inferred from homology"/>
<feature type="site" description="Important for catalysis" evidence="6">
    <location>
        <position position="140"/>
    </location>
</feature>
<evidence type="ECO:0000256" key="4">
    <source>
        <dbReference type="PIRSR" id="PIRSR000185-1"/>
    </source>
</evidence>
<dbReference type="Pfam" id="PF00208">
    <property type="entry name" value="ELFV_dehydrog"/>
    <property type="match status" value="1"/>
</dbReference>
<dbReference type="Gene3D" id="3.40.50.10860">
    <property type="entry name" value="Leucine Dehydrogenase, chain A, domain 1"/>
    <property type="match status" value="1"/>
</dbReference>
<feature type="domain" description="Glutamate/phenylalanine/leucine/valine/L-tryptophan dehydrogenase C-terminal" evidence="8">
    <location>
        <begin position="177"/>
        <end position="413"/>
    </location>
</feature>
<evidence type="ECO:0000256" key="7">
    <source>
        <dbReference type="RuleBase" id="RU004417"/>
    </source>
</evidence>
<evidence type="ECO:0000256" key="2">
    <source>
        <dbReference type="ARBA" id="ARBA00023002"/>
    </source>
</evidence>
<dbReference type="Proteomes" id="UP000034316">
    <property type="component" value="Unassembled WGS sequence"/>
</dbReference>
<dbReference type="PATRIC" id="fig|1618333.3.peg.418"/>
<feature type="binding site" evidence="5">
    <location>
        <position position="354"/>
    </location>
    <ligand>
        <name>substrate</name>
    </ligand>
</feature>
<dbReference type="Gene3D" id="3.40.50.720">
    <property type="entry name" value="NAD(P)-binding Rossmann-like Domain"/>
    <property type="match status" value="1"/>
</dbReference>
<dbReference type="InterPro" id="IPR006097">
    <property type="entry name" value="Glu/Leu/Phe/Val/Trp_DH_dimer"/>
</dbReference>
<feature type="active site" description="Proton donor" evidence="4">
    <location>
        <position position="100"/>
    </location>
</feature>
<name>A0A0G0DIA6_9BACT</name>
<comment type="caution">
    <text evidence="9">The sequence shown here is derived from an EMBL/GenBank/DDBJ whole genome shotgun (WGS) entry which is preliminary data.</text>
</comment>
<dbReference type="PIRSF" id="PIRSF000185">
    <property type="entry name" value="Glu_DH"/>
    <property type="match status" value="1"/>
</dbReference>
<dbReference type="CDD" id="cd01076">
    <property type="entry name" value="NAD_bind_1_Glu_DH"/>
    <property type="match status" value="1"/>
</dbReference>
<dbReference type="InterPro" id="IPR036291">
    <property type="entry name" value="NAD(P)-bd_dom_sf"/>
</dbReference>
<dbReference type="InterPro" id="IPR006095">
    <property type="entry name" value="Glu/Leu/Phe/Val/Trp_DH"/>
</dbReference>
<dbReference type="STRING" id="1618333.UR93_C0012G0014"/>
<dbReference type="SUPFAM" id="SSF53223">
    <property type="entry name" value="Aminoacid dehydrogenase-like, N-terminal domain"/>
    <property type="match status" value="1"/>
</dbReference>
<evidence type="ECO:0000256" key="6">
    <source>
        <dbReference type="PIRSR" id="PIRSR000185-3"/>
    </source>
</evidence>
<dbReference type="Pfam" id="PF02812">
    <property type="entry name" value="ELFV_dehydrog_N"/>
    <property type="match status" value="1"/>
</dbReference>
<gene>
    <name evidence="9" type="ORF">UR93_C0012G0014</name>
</gene>
<dbReference type="GO" id="GO:0006538">
    <property type="term" value="P:L-glutamate catabolic process"/>
    <property type="evidence" value="ECO:0007669"/>
    <property type="project" value="TreeGrafter"/>
</dbReference>
<dbReference type="PANTHER" id="PTHR11606:SF13">
    <property type="entry name" value="GLUTAMATE DEHYDROGENASE 1, MITOCHONDRIAL"/>
    <property type="match status" value="1"/>
</dbReference>
<feature type="binding site" evidence="5">
    <location>
        <position position="88"/>
    </location>
    <ligand>
        <name>substrate</name>
    </ligand>
</feature>
<evidence type="ECO:0000256" key="1">
    <source>
        <dbReference type="ARBA" id="ARBA00006382"/>
    </source>
</evidence>
<evidence type="ECO:0000259" key="8">
    <source>
        <dbReference type="SMART" id="SM00839"/>
    </source>
</evidence>
<dbReference type="InterPro" id="IPR033922">
    <property type="entry name" value="NAD_bind_Glu_DH"/>
</dbReference>
<dbReference type="PRINTS" id="PR00082">
    <property type="entry name" value="GLFDHDRGNASE"/>
</dbReference>
<accession>A0A0G0DIA6</accession>
<dbReference type="GO" id="GO:0004352">
    <property type="term" value="F:glutamate dehydrogenase (NAD+) activity"/>
    <property type="evidence" value="ECO:0007669"/>
    <property type="project" value="TreeGrafter"/>
</dbReference>
<dbReference type="SUPFAM" id="SSF51735">
    <property type="entry name" value="NAD(P)-binding Rossmann-fold domains"/>
    <property type="match status" value="1"/>
</dbReference>
<dbReference type="InterPro" id="IPR046346">
    <property type="entry name" value="Aminoacid_DH-like_N_sf"/>
</dbReference>
<dbReference type="SMART" id="SM00839">
    <property type="entry name" value="ELFV_dehydrog"/>
    <property type="match status" value="1"/>
</dbReference>
<dbReference type="PROSITE" id="PS00074">
    <property type="entry name" value="GLFV_DEHYDROGENASE"/>
    <property type="match status" value="1"/>
</dbReference>
<evidence type="ECO:0000313" key="9">
    <source>
        <dbReference type="EMBL" id="KKP88536.1"/>
    </source>
</evidence>
<protein>
    <recommendedName>
        <fullName evidence="3">Glutamate dehydrogenase</fullName>
    </recommendedName>
</protein>
<dbReference type="GO" id="GO:0000166">
    <property type="term" value="F:nucleotide binding"/>
    <property type="evidence" value="ECO:0007669"/>
    <property type="project" value="UniProtKB-KW"/>
</dbReference>
<dbReference type="InterPro" id="IPR014362">
    <property type="entry name" value="Glu_DH"/>
</dbReference>
<dbReference type="EMBL" id="LBRB01000012">
    <property type="protein sequence ID" value="KKP88536.1"/>
    <property type="molecule type" value="Genomic_DNA"/>
</dbReference>
<sequence length="414" mass="46202">MHLKSSLDFLVSAGKIGKINPKLIERLLLPDRKIEVNFPVKLNHKEEIFTGYRVQWNNLLGPYKGGVRYHIKANEDEVSNLAFLMVIKNAVVNIPFGGGKGGVQFNPQHYSAKEIENITRNFVRALAQNIGPQIDIPAPDVNTNSQIIDWMADEYQKITGDKTRAVVTGKSIENGGSWGRISATGRGGREVLLQAYKKYFNKLASQITVAIQGFGNVGSQLARLLDQSGFKVIALAEAQGGIWHSDGLDIDRTLQATIQKEILKKTCFCKGEQCHLTKCRFVGPKNILSQDVDILAPAALENQITKENVHQIKAKLILEMANGAITPEAEKILLKKGKIIIPDVLANSGGVVVSYFEWLQNLKNKHWEKALVYKKLNKIMRIAYKNVDEMAKKYKTDLRTASYIVALKNLEKKP</sequence>
<keyword evidence="5" id="KW-0547">Nucleotide-binding</keyword>
<dbReference type="PANTHER" id="PTHR11606">
    <property type="entry name" value="GLUTAMATE DEHYDROGENASE"/>
    <property type="match status" value="1"/>
</dbReference>
<organism evidence="9 10">
    <name type="scientific">Berkelbacteria bacterium GW2011_GWA2_35_9</name>
    <dbReference type="NCBI Taxonomy" id="1618333"/>
    <lineage>
        <taxon>Bacteria</taxon>
        <taxon>Candidatus Berkelbacteria</taxon>
    </lineage>
</organism>
<reference evidence="9 10" key="1">
    <citation type="journal article" date="2015" name="Nature">
        <title>rRNA introns, odd ribosomes, and small enigmatic genomes across a large radiation of phyla.</title>
        <authorList>
            <person name="Brown C.T."/>
            <person name="Hug L.A."/>
            <person name="Thomas B.C."/>
            <person name="Sharon I."/>
            <person name="Castelle C.J."/>
            <person name="Singh A."/>
            <person name="Wilkins M.J."/>
            <person name="Williams K.H."/>
            <person name="Banfield J.F."/>
        </authorList>
    </citation>
    <scope>NUCLEOTIDE SEQUENCE [LARGE SCALE GENOMIC DNA]</scope>
</reference>
<dbReference type="AlphaFoldDB" id="A0A0G0DIA6"/>
<feature type="binding site" evidence="5">
    <location>
        <position position="64"/>
    </location>
    <ligand>
        <name>substrate</name>
    </ligand>
</feature>
<feature type="binding site" evidence="5">
    <location>
        <position position="184"/>
    </location>
    <ligand>
        <name>NAD(+)</name>
        <dbReference type="ChEBI" id="CHEBI:57540"/>
    </ligand>
</feature>
<keyword evidence="5" id="KW-0520">NAD</keyword>
<evidence type="ECO:0000256" key="3">
    <source>
        <dbReference type="PIRNR" id="PIRNR000185"/>
    </source>
</evidence>
<evidence type="ECO:0000313" key="10">
    <source>
        <dbReference type="Proteomes" id="UP000034316"/>
    </source>
</evidence>
<keyword evidence="2 3" id="KW-0560">Oxidoreductase</keyword>
<dbReference type="InterPro" id="IPR033524">
    <property type="entry name" value="Glu/Leu/Phe/Val_DH_AS"/>
</dbReference>
<feature type="binding site" evidence="5">
    <location>
        <position position="216"/>
    </location>
    <ligand>
        <name>NAD(+)</name>
        <dbReference type="ChEBI" id="CHEBI:57540"/>
    </ligand>
</feature>
<comment type="similarity">
    <text evidence="1 3 7">Belongs to the Glu/Leu/Phe/Val dehydrogenases family.</text>
</comment>